<sequence length="109" mass="12282">KRAFGSWTMKDLGQNRGSLEFGFVTHTGLRVVKGGKGLLSKKGVEIVMEQLIIPKRRRSKTVIEEVYESKQMDDLGDSEETKEEEVVPLVRKRLIGVVIGEEAHQESEV</sequence>
<dbReference type="EMBL" id="BKCJ010280087">
    <property type="protein sequence ID" value="GEZ44772.1"/>
    <property type="molecule type" value="Genomic_DNA"/>
</dbReference>
<name>A0A699IK23_TANCI</name>
<organism evidence="1">
    <name type="scientific">Tanacetum cinerariifolium</name>
    <name type="common">Dalmatian daisy</name>
    <name type="synonym">Chrysanthemum cinerariifolium</name>
    <dbReference type="NCBI Taxonomy" id="118510"/>
    <lineage>
        <taxon>Eukaryota</taxon>
        <taxon>Viridiplantae</taxon>
        <taxon>Streptophyta</taxon>
        <taxon>Embryophyta</taxon>
        <taxon>Tracheophyta</taxon>
        <taxon>Spermatophyta</taxon>
        <taxon>Magnoliopsida</taxon>
        <taxon>eudicotyledons</taxon>
        <taxon>Gunneridae</taxon>
        <taxon>Pentapetalae</taxon>
        <taxon>asterids</taxon>
        <taxon>campanulids</taxon>
        <taxon>Asterales</taxon>
        <taxon>Asteraceae</taxon>
        <taxon>Asteroideae</taxon>
        <taxon>Anthemideae</taxon>
        <taxon>Anthemidinae</taxon>
        <taxon>Tanacetum</taxon>
    </lineage>
</organism>
<accession>A0A699IK23</accession>
<proteinExistence type="predicted"/>
<reference evidence="1" key="1">
    <citation type="journal article" date="2019" name="Sci. Rep.">
        <title>Draft genome of Tanacetum cinerariifolium, the natural source of mosquito coil.</title>
        <authorList>
            <person name="Yamashiro T."/>
            <person name="Shiraishi A."/>
            <person name="Satake H."/>
            <person name="Nakayama K."/>
        </authorList>
    </citation>
    <scope>NUCLEOTIDE SEQUENCE</scope>
</reference>
<feature type="non-terminal residue" evidence="1">
    <location>
        <position position="1"/>
    </location>
</feature>
<comment type="caution">
    <text evidence="1">The sequence shown here is derived from an EMBL/GenBank/DDBJ whole genome shotgun (WGS) entry which is preliminary data.</text>
</comment>
<gene>
    <name evidence="1" type="ORF">Tci_516745</name>
</gene>
<evidence type="ECO:0000313" key="1">
    <source>
        <dbReference type="EMBL" id="GEZ44772.1"/>
    </source>
</evidence>
<protein>
    <submittedName>
        <fullName evidence="1">Uncharacterized protein</fullName>
    </submittedName>
</protein>
<dbReference type="AlphaFoldDB" id="A0A699IK23"/>